<evidence type="ECO:0000256" key="3">
    <source>
        <dbReference type="ARBA" id="ARBA00022729"/>
    </source>
</evidence>
<evidence type="ECO:0000313" key="6">
    <source>
        <dbReference type="EMBL" id="HHM02406.1"/>
    </source>
</evidence>
<evidence type="ECO:0000256" key="4">
    <source>
        <dbReference type="ARBA" id="ARBA00022764"/>
    </source>
</evidence>
<dbReference type="PANTHER" id="PTHR38102:SF1">
    <property type="entry name" value="PERIPLASMIC CHAPERONE SPY"/>
    <property type="match status" value="1"/>
</dbReference>
<dbReference type="InterPro" id="IPR025961">
    <property type="entry name" value="Metal_resist"/>
</dbReference>
<dbReference type="Pfam" id="PF13801">
    <property type="entry name" value="Metal_resist"/>
    <property type="match status" value="1"/>
</dbReference>
<gene>
    <name evidence="6" type="ORF">ENJ15_05280</name>
</gene>
<comment type="caution">
    <text evidence="6">The sequence shown here is derived from an EMBL/GenBank/DDBJ whole genome shotgun (WGS) entry which is preliminary data.</text>
</comment>
<organism evidence="6">
    <name type="scientific">Caldithrix abyssi</name>
    <dbReference type="NCBI Taxonomy" id="187145"/>
    <lineage>
        <taxon>Bacteria</taxon>
        <taxon>Pseudomonadati</taxon>
        <taxon>Calditrichota</taxon>
        <taxon>Calditrichia</taxon>
        <taxon>Calditrichales</taxon>
        <taxon>Calditrichaceae</taxon>
        <taxon>Caldithrix</taxon>
    </lineage>
</organism>
<comment type="subcellular location">
    <subcellularLocation>
        <location evidence="1">Periplasm</location>
    </subcellularLocation>
</comment>
<protein>
    <submittedName>
        <fullName evidence="6">Periplasmic heavy metal sensor</fullName>
    </submittedName>
</protein>
<keyword evidence="4" id="KW-0574">Periplasm</keyword>
<feature type="transmembrane region" description="Helical" evidence="5">
    <location>
        <begin position="28"/>
        <end position="46"/>
    </location>
</feature>
<dbReference type="InterPro" id="IPR052211">
    <property type="entry name" value="Cpx_auxiliary_protein"/>
</dbReference>
<keyword evidence="5" id="KW-0472">Membrane</keyword>
<keyword evidence="5" id="KW-1133">Transmembrane helix</keyword>
<keyword evidence="5" id="KW-0812">Transmembrane</keyword>
<dbReference type="EMBL" id="DRLI01000199">
    <property type="protein sequence ID" value="HHM02406.1"/>
    <property type="molecule type" value="Genomic_DNA"/>
</dbReference>
<sequence length="189" mass="21072">MQFIAVSSVIPCDDDKNSTNQEVTMKRSLLTALMAAMVLSGSLLLAQPMPGGKGMQGHPGKMMGQGNPGQMMMNRIPNLTEEQKDQIKALRLEMMKKALPVRNLIVEKRARLRSLQTEKNVNLKKVNALIDEIAGLKADIAKMRAAKKQQIRRLLTEEQRIIFDSRPLRMNRGKKGACRHHGAGRHPGL</sequence>
<accession>A0A7V5RPK6</accession>
<reference evidence="6" key="1">
    <citation type="journal article" date="2020" name="mSystems">
        <title>Genome- and Community-Level Interaction Insights into Carbon Utilization and Element Cycling Functions of Hydrothermarchaeota in Hydrothermal Sediment.</title>
        <authorList>
            <person name="Zhou Z."/>
            <person name="Liu Y."/>
            <person name="Xu W."/>
            <person name="Pan J."/>
            <person name="Luo Z.H."/>
            <person name="Li M."/>
        </authorList>
    </citation>
    <scope>NUCLEOTIDE SEQUENCE [LARGE SCALE GENOMIC DNA]</scope>
    <source>
        <strain evidence="6">HyVt-460</strain>
    </source>
</reference>
<dbReference type="PANTHER" id="PTHR38102">
    <property type="entry name" value="PERIPLASMIC CHAPERONE SPY"/>
    <property type="match status" value="1"/>
</dbReference>
<proteinExistence type="inferred from homology"/>
<dbReference type="GO" id="GO:0042597">
    <property type="term" value="C:periplasmic space"/>
    <property type="evidence" value="ECO:0007669"/>
    <property type="project" value="UniProtKB-SubCell"/>
</dbReference>
<dbReference type="AlphaFoldDB" id="A0A7V5RPK6"/>
<dbReference type="CDD" id="cd09916">
    <property type="entry name" value="CpxP_like"/>
    <property type="match status" value="1"/>
</dbReference>
<evidence type="ECO:0000256" key="5">
    <source>
        <dbReference type="SAM" id="Phobius"/>
    </source>
</evidence>
<name>A0A7V5RPK6_CALAY</name>
<dbReference type="Gene3D" id="1.20.120.1490">
    <property type="match status" value="1"/>
</dbReference>
<evidence type="ECO:0000256" key="1">
    <source>
        <dbReference type="ARBA" id="ARBA00004418"/>
    </source>
</evidence>
<evidence type="ECO:0000256" key="2">
    <source>
        <dbReference type="ARBA" id="ARBA00008441"/>
    </source>
</evidence>
<dbReference type="Proteomes" id="UP000885771">
    <property type="component" value="Unassembled WGS sequence"/>
</dbReference>
<dbReference type="InterPro" id="IPR012899">
    <property type="entry name" value="LTXXQ"/>
</dbReference>
<keyword evidence="3" id="KW-0732">Signal</keyword>
<comment type="similarity">
    <text evidence="2">Belongs to the CpxP/Spy family.</text>
</comment>